<name>A0A813HCY0_POLGL</name>
<evidence type="ECO:0000313" key="2">
    <source>
        <dbReference type="Proteomes" id="UP000626109"/>
    </source>
</evidence>
<accession>A0A813HCY0</accession>
<feature type="non-terminal residue" evidence="1">
    <location>
        <position position="1"/>
    </location>
</feature>
<dbReference type="AlphaFoldDB" id="A0A813HCY0"/>
<proteinExistence type="predicted"/>
<reference evidence="1" key="1">
    <citation type="submission" date="2021-02" db="EMBL/GenBank/DDBJ databases">
        <authorList>
            <person name="Dougan E. K."/>
            <person name="Rhodes N."/>
            <person name="Thang M."/>
            <person name="Chan C."/>
        </authorList>
    </citation>
    <scope>NUCLEOTIDE SEQUENCE</scope>
</reference>
<evidence type="ECO:0000313" key="1">
    <source>
        <dbReference type="EMBL" id="CAE8636088.1"/>
    </source>
</evidence>
<dbReference type="EMBL" id="CAJNNW010001214">
    <property type="protein sequence ID" value="CAE8636088.1"/>
    <property type="molecule type" value="Genomic_DNA"/>
</dbReference>
<dbReference type="Proteomes" id="UP000626109">
    <property type="component" value="Unassembled WGS sequence"/>
</dbReference>
<protein>
    <submittedName>
        <fullName evidence="1">Uncharacterized protein</fullName>
    </submittedName>
</protein>
<sequence>AQYYAGEAWACPPEQALSQDECKLAGDVVGYEYAKVIYAGYKPTGCFWQTDKKAYWNRKHGAVADRPFKGRMGAICKAASDQ</sequence>
<comment type="caution">
    <text evidence="1">The sequence shown here is derived from an EMBL/GenBank/DDBJ whole genome shotgun (WGS) entry which is preliminary data.</text>
</comment>
<organism evidence="1 2">
    <name type="scientific">Polarella glacialis</name>
    <name type="common">Dinoflagellate</name>
    <dbReference type="NCBI Taxonomy" id="89957"/>
    <lineage>
        <taxon>Eukaryota</taxon>
        <taxon>Sar</taxon>
        <taxon>Alveolata</taxon>
        <taxon>Dinophyceae</taxon>
        <taxon>Suessiales</taxon>
        <taxon>Suessiaceae</taxon>
        <taxon>Polarella</taxon>
    </lineage>
</organism>
<gene>
    <name evidence="1" type="ORF">PGLA2088_LOCUS1551</name>
</gene>